<evidence type="ECO:0000256" key="5">
    <source>
        <dbReference type="ARBA" id="ARBA00022771"/>
    </source>
</evidence>
<dbReference type="GO" id="GO:0005856">
    <property type="term" value="C:cytoskeleton"/>
    <property type="evidence" value="ECO:0007669"/>
    <property type="project" value="UniProtKB-SubCell"/>
</dbReference>
<keyword evidence="14" id="KW-1185">Reference proteome</keyword>
<dbReference type="AlphaFoldDB" id="A0AAW0V1Y5"/>
<dbReference type="Pfam" id="PF00169">
    <property type="entry name" value="PH"/>
    <property type="match status" value="2"/>
</dbReference>
<gene>
    <name evidence="13" type="ORF">O3P69_001812</name>
</gene>
<evidence type="ECO:0000256" key="6">
    <source>
        <dbReference type="ARBA" id="ARBA00022833"/>
    </source>
</evidence>
<organism evidence="13 14">
    <name type="scientific">Scylla paramamosain</name>
    <name type="common">Mud crab</name>
    <dbReference type="NCBI Taxonomy" id="85552"/>
    <lineage>
        <taxon>Eukaryota</taxon>
        <taxon>Metazoa</taxon>
        <taxon>Ecdysozoa</taxon>
        <taxon>Arthropoda</taxon>
        <taxon>Crustacea</taxon>
        <taxon>Multicrustacea</taxon>
        <taxon>Malacostraca</taxon>
        <taxon>Eumalacostraca</taxon>
        <taxon>Eucarida</taxon>
        <taxon>Decapoda</taxon>
        <taxon>Pleocyemata</taxon>
        <taxon>Brachyura</taxon>
        <taxon>Eubrachyura</taxon>
        <taxon>Portunoidea</taxon>
        <taxon>Portunidae</taxon>
        <taxon>Portuninae</taxon>
        <taxon>Scylla</taxon>
    </lineage>
</organism>
<dbReference type="InterPro" id="IPR011993">
    <property type="entry name" value="PH-like_dom_sf"/>
</dbReference>
<feature type="region of interest" description="Disordered" evidence="9">
    <location>
        <begin position="28"/>
        <end position="59"/>
    </location>
</feature>
<evidence type="ECO:0000256" key="4">
    <source>
        <dbReference type="ARBA" id="ARBA00022723"/>
    </source>
</evidence>
<feature type="region of interest" description="Disordered" evidence="9">
    <location>
        <begin position="238"/>
        <end position="332"/>
    </location>
</feature>
<evidence type="ECO:0000259" key="11">
    <source>
        <dbReference type="PROSITE" id="PS50010"/>
    </source>
</evidence>
<dbReference type="PROSITE" id="PS50178">
    <property type="entry name" value="ZF_FYVE"/>
    <property type="match status" value="1"/>
</dbReference>
<feature type="compositionally biased region" description="Polar residues" evidence="9">
    <location>
        <begin position="285"/>
        <end position="302"/>
    </location>
</feature>
<dbReference type="SMART" id="SM00064">
    <property type="entry name" value="FYVE"/>
    <property type="match status" value="1"/>
</dbReference>
<keyword evidence="4" id="KW-0479">Metal-binding</keyword>
<evidence type="ECO:0000256" key="3">
    <source>
        <dbReference type="ARBA" id="ARBA00022658"/>
    </source>
</evidence>
<accession>A0AAW0V1Y5</accession>
<dbReference type="GO" id="GO:0005085">
    <property type="term" value="F:guanyl-nucleotide exchange factor activity"/>
    <property type="evidence" value="ECO:0007669"/>
    <property type="project" value="UniProtKB-KW"/>
</dbReference>
<dbReference type="InterPro" id="IPR035899">
    <property type="entry name" value="DBL_dom_sf"/>
</dbReference>
<dbReference type="InterPro" id="IPR051092">
    <property type="entry name" value="FYVE_RhoGEF_PH"/>
</dbReference>
<feature type="region of interest" description="Disordered" evidence="9">
    <location>
        <begin position="785"/>
        <end position="826"/>
    </location>
</feature>
<dbReference type="PROSITE" id="PS50003">
    <property type="entry name" value="PH_DOMAIN"/>
    <property type="match status" value="2"/>
</dbReference>
<dbReference type="InterPro" id="IPR000219">
    <property type="entry name" value="DH_dom"/>
</dbReference>
<dbReference type="Gene3D" id="3.30.40.10">
    <property type="entry name" value="Zinc/RING finger domain, C3HC4 (zinc finger)"/>
    <property type="match status" value="1"/>
</dbReference>
<keyword evidence="5 8" id="KW-0863">Zinc-finger</keyword>
<dbReference type="EMBL" id="JARAKH010000003">
    <property type="protein sequence ID" value="KAK8405483.1"/>
    <property type="molecule type" value="Genomic_DNA"/>
</dbReference>
<feature type="domain" description="PH" evidence="10">
    <location>
        <begin position="587"/>
        <end position="684"/>
    </location>
</feature>
<feature type="compositionally biased region" description="Basic and acidic residues" evidence="9">
    <location>
        <begin position="785"/>
        <end position="809"/>
    </location>
</feature>
<evidence type="ECO:0008006" key="15">
    <source>
        <dbReference type="Google" id="ProtNLM"/>
    </source>
</evidence>
<feature type="region of interest" description="Disordered" evidence="9">
    <location>
        <begin position="557"/>
        <end position="578"/>
    </location>
</feature>
<dbReference type="InterPro" id="IPR013083">
    <property type="entry name" value="Znf_RING/FYVE/PHD"/>
</dbReference>
<keyword evidence="6" id="KW-0862">Zinc</keyword>
<protein>
    <recommendedName>
        <fullName evidence="15">FYVE, RhoGEF and PH domain-containing protein 6</fullName>
    </recommendedName>
</protein>
<dbReference type="Gene3D" id="2.30.29.30">
    <property type="entry name" value="Pleckstrin-homology domain (PH domain)/Phosphotyrosine-binding domain (PTB)"/>
    <property type="match status" value="2"/>
</dbReference>
<dbReference type="GO" id="GO:0008270">
    <property type="term" value="F:zinc ion binding"/>
    <property type="evidence" value="ECO:0007669"/>
    <property type="project" value="UniProtKB-KW"/>
</dbReference>
<evidence type="ECO:0000256" key="9">
    <source>
        <dbReference type="SAM" id="MobiDB-lite"/>
    </source>
</evidence>
<dbReference type="Pfam" id="PF00621">
    <property type="entry name" value="RhoGEF"/>
    <property type="match status" value="1"/>
</dbReference>
<dbReference type="PROSITE" id="PS50010">
    <property type="entry name" value="DH_2"/>
    <property type="match status" value="1"/>
</dbReference>
<proteinExistence type="predicted"/>
<dbReference type="InterPro" id="IPR000306">
    <property type="entry name" value="Znf_FYVE"/>
</dbReference>
<comment type="subcellular location">
    <subcellularLocation>
        <location evidence="1">Cytoplasm</location>
        <location evidence="1">Cytoskeleton</location>
    </subcellularLocation>
</comment>
<evidence type="ECO:0000313" key="13">
    <source>
        <dbReference type="EMBL" id="KAK8405483.1"/>
    </source>
</evidence>
<dbReference type="Gene3D" id="1.20.900.10">
    <property type="entry name" value="Dbl homology (DH) domain"/>
    <property type="match status" value="1"/>
</dbReference>
<evidence type="ECO:0000256" key="1">
    <source>
        <dbReference type="ARBA" id="ARBA00004245"/>
    </source>
</evidence>
<name>A0AAW0V1Y5_SCYPA</name>
<feature type="region of interest" description="Disordered" evidence="9">
    <location>
        <begin position="185"/>
        <end position="213"/>
    </location>
</feature>
<feature type="domain" description="DH" evidence="11">
    <location>
        <begin position="337"/>
        <end position="538"/>
    </location>
</feature>
<dbReference type="CDD" id="cd00160">
    <property type="entry name" value="RhoGEF"/>
    <property type="match status" value="1"/>
</dbReference>
<feature type="region of interest" description="Disordered" evidence="9">
    <location>
        <begin position="75"/>
        <end position="162"/>
    </location>
</feature>
<dbReference type="Proteomes" id="UP001487740">
    <property type="component" value="Unassembled WGS sequence"/>
</dbReference>
<keyword evidence="2" id="KW-0963">Cytoplasm</keyword>
<dbReference type="GO" id="GO:0005737">
    <property type="term" value="C:cytoplasm"/>
    <property type="evidence" value="ECO:0007669"/>
    <property type="project" value="TreeGrafter"/>
</dbReference>
<dbReference type="SUPFAM" id="SSF48065">
    <property type="entry name" value="DBL homology domain (DH-domain)"/>
    <property type="match status" value="1"/>
</dbReference>
<dbReference type="Pfam" id="PF01363">
    <property type="entry name" value="FYVE"/>
    <property type="match status" value="1"/>
</dbReference>
<keyword evidence="7" id="KW-0206">Cytoskeleton</keyword>
<reference evidence="13 14" key="1">
    <citation type="submission" date="2023-03" db="EMBL/GenBank/DDBJ databases">
        <title>High-quality genome of Scylla paramamosain provides insights in environmental adaptation.</title>
        <authorList>
            <person name="Zhang L."/>
        </authorList>
    </citation>
    <scope>NUCLEOTIDE SEQUENCE [LARGE SCALE GENOMIC DNA]</scope>
    <source>
        <strain evidence="13">LZ_2023a</strain>
        <tissue evidence="13">Muscle</tissue>
    </source>
</reference>
<feature type="compositionally biased region" description="Low complexity" evidence="9">
    <location>
        <begin position="135"/>
        <end position="154"/>
    </location>
</feature>
<dbReference type="PANTHER" id="PTHR12673">
    <property type="entry name" value="FACIOGENITAL DYSPLASIA PROTEIN"/>
    <property type="match status" value="1"/>
</dbReference>
<feature type="domain" description="FYVE-type" evidence="12">
    <location>
        <begin position="719"/>
        <end position="778"/>
    </location>
</feature>
<dbReference type="InterPro" id="IPR017455">
    <property type="entry name" value="Znf_FYVE-rel"/>
</dbReference>
<evidence type="ECO:0000313" key="14">
    <source>
        <dbReference type="Proteomes" id="UP001487740"/>
    </source>
</evidence>
<evidence type="ECO:0000256" key="7">
    <source>
        <dbReference type="ARBA" id="ARBA00023212"/>
    </source>
</evidence>
<comment type="caution">
    <text evidence="13">The sequence shown here is derived from an EMBL/GenBank/DDBJ whole genome shotgun (WGS) entry which is preliminary data.</text>
</comment>
<dbReference type="InterPro" id="IPR001849">
    <property type="entry name" value="PH_domain"/>
</dbReference>
<sequence length="947" mass="106573">MSIVQESASPRGASSWADLSSDAAADHRLVIPQLEEGRRASWSGGAEGMAPESQSGSFTSRRSLALIFGSLGKGKRYARRQEMARSKTLTRPEGARPSSQFYVDLPKDESAVSAFSAEHTSGQAESREETPPGPSEQQQEKQQQQPQHQASKSPISPGGTPLRGVLVLPAAARQSSAYLVRARLFSGDSSPPPSPKGTMGSAPSIDNQEEPREAIAPYVVQQYGSMLAELTQHCRTKQNVSQLRIESGEEDDTDSGDDEEGEREDEEKDNGAEVETCSEVALQRADTSVSEAAESDSLTSGMTPEVLCETNQLTSNSTDPTPTPSPELTSQEKRERKVFLIAQEVMTSERVFVDVLRLLNTDFRKFVCEWREGSEDQVSHGQQDAPPSPVLPLHELDKVLNYLPQLQNLNEEILSDLEVRIADWDGRKKISDVIVRKGPFLKLYSAYIREFQNQSDHLDYCCQTYPNFACALKAFESSERCTKLNLKHYMLKPVQRIPQYRLLLEEYLKYLPENHPDYVDTQTALAIVANVATHANDTMKQGTNFMKMLALQDRLSSGGGGSGGGGDHEGSSSSRGPRYELLRPGRYLLKEGELLKLCRREMQLRYFILLSDVLLYTSFASSSPGGALRLNYELPLEGMRVETPRAEDFKNEFSVISTSRSFTLQASSAEERDEWLRALREAIADNASRRSTFQQVLLQERLPSSSFTLGKQAPVWIPDYRVTMCQHCTATFTLTFRRHHCRACGKVVCDPCSSNRAPLLYKKNKVERVCDPCFEVLQQDFEEKSKGLKENGQHQHQQEDRQKGKEPDNLKAQFRRGMRESKSNRIRNKRKVPERLMEVCANDISSQMSGYLLMMVRRSWRRGWFVLKDRVLYEYRAPQDVCALYSLPVLGYQVEAINKDREVTEDVDDCLAFQLTHLNQSPLVFQADSPHLAEKWIQAMKEAVVLN</sequence>
<evidence type="ECO:0000259" key="10">
    <source>
        <dbReference type="PROSITE" id="PS50003"/>
    </source>
</evidence>
<dbReference type="SMART" id="SM00325">
    <property type="entry name" value="RhoGEF"/>
    <property type="match status" value="1"/>
</dbReference>
<feature type="compositionally biased region" description="Basic and acidic residues" evidence="9">
    <location>
        <begin position="28"/>
        <end position="39"/>
    </location>
</feature>
<dbReference type="SUPFAM" id="SSF50729">
    <property type="entry name" value="PH domain-like"/>
    <property type="match status" value="2"/>
</dbReference>
<keyword evidence="3" id="KW-0344">Guanine-nucleotide releasing factor</keyword>
<evidence type="ECO:0000259" key="12">
    <source>
        <dbReference type="PROSITE" id="PS50178"/>
    </source>
</evidence>
<evidence type="ECO:0000256" key="2">
    <source>
        <dbReference type="ARBA" id="ARBA00022490"/>
    </source>
</evidence>
<feature type="domain" description="PH" evidence="10">
    <location>
        <begin position="845"/>
        <end position="945"/>
    </location>
</feature>
<dbReference type="SMART" id="SM00233">
    <property type="entry name" value="PH"/>
    <property type="match status" value="2"/>
</dbReference>
<evidence type="ECO:0000256" key="8">
    <source>
        <dbReference type="PROSITE-ProRule" id="PRU00091"/>
    </source>
</evidence>
<dbReference type="PANTHER" id="PTHR12673:SF267">
    <property type="entry name" value="PROTEIN CBG10230"/>
    <property type="match status" value="1"/>
</dbReference>
<feature type="compositionally biased region" description="Acidic residues" evidence="9">
    <location>
        <begin position="248"/>
        <end position="268"/>
    </location>
</feature>